<gene>
    <name evidence="2" type="ORF">CASFOL_014167</name>
</gene>
<reference evidence="3" key="1">
    <citation type="journal article" date="2024" name="IScience">
        <title>Strigolactones Initiate the Formation of Haustorium-like Structures in Castilleja.</title>
        <authorList>
            <person name="Buerger M."/>
            <person name="Peterson D."/>
            <person name="Chory J."/>
        </authorList>
    </citation>
    <scope>NUCLEOTIDE SEQUENCE [LARGE SCALE GENOMIC DNA]</scope>
</reference>
<protein>
    <submittedName>
        <fullName evidence="2">Uncharacterized protein</fullName>
    </submittedName>
</protein>
<dbReference type="Proteomes" id="UP001632038">
    <property type="component" value="Unassembled WGS sequence"/>
</dbReference>
<name>A0ABD3DPV5_9LAMI</name>
<comment type="caution">
    <text evidence="2">The sequence shown here is derived from an EMBL/GenBank/DDBJ whole genome shotgun (WGS) entry which is preliminary data.</text>
</comment>
<feature type="region of interest" description="Disordered" evidence="1">
    <location>
        <begin position="85"/>
        <end position="163"/>
    </location>
</feature>
<evidence type="ECO:0000313" key="3">
    <source>
        <dbReference type="Proteomes" id="UP001632038"/>
    </source>
</evidence>
<feature type="compositionally biased region" description="Polar residues" evidence="1">
    <location>
        <begin position="106"/>
        <end position="150"/>
    </location>
</feature>
<feature type="compositionally biased region" description="Polar residues" evidence="1">
    <location>
        <begin position="85"/>
        <end position="98"/>
    </location>
</feature>
<organism evidence="2 3">
    <name type="scientific">Castilleja foliolosa</name>
    <dbReference type="NCBI Taxonomy" id="1961234"/>
    <lineage>
        <taxon>Eukaryota</taxon>
        <taxon>Viridiplantae</taxon>
        <taxon>Streptophyta</taxon>
        <taxon>Embryophyta</taxon>
        <taxon>Tracheophyta</taxon>
        <taxon>Spermatophyta</taxon>
        <taxon>Magnoliopsida</taxon>
        <taxon>eudicotyledons</taxon>
        <taxon>Gunneridae</taxon>
        <taxon>Pentapetalae</taxon>
        <taxon>asterids</taxon>
        <taxon>lamiids</taxon>
        <taxon>Lamiales</taxon>
        <taxon>Orobanchaceae</taxon>
        <taxon>Pedicularideae</taxon>
        <taxon>Castillejinae</taxon>
        <taxon>Castilleja</taxon>
    </lineage>
</organism>
<dbReference type="AlphaFoldDB" id="A0ABD3DPV5"/>
<dbReference type="EMBL" id="JAVIJP010000016">
    <property type="protein sequence ID" value="KAL3643352.1"/>
    <property type="molecule type" value="Genomic_DNA"/>
</dbReference>
<evidence type="ECO:0000313" key="2">
    <source>
        <dbReference type="EMBL" id="KAL3643352.1"/>
    </source>
</evidence>
<accession>A0ABD3DPV5</accession>
<keyword evidence="3" id="KW-1185">Reference proteome</keyword>
<evidence type="ECO:0000256" key="1">
    <source>
        <dbReference type="SAM" id="MobiDB-lite"/>
    </source>
</evidence>
<proteinExistence type="predicted"/>
<sequence length="252" mass="28355">MRDIATLTGMQEKNKFWVDATIAEIDPKGGFCYSSCRNCFKKMPLDERNRQCFVCGEDNFIDSYRDGQRRSTECENVSEAINIKSKTSRLNKSGSSSNDSRKRKSTNISTSTKHNIPQSQEPGSSSIASRNRKSINTSTPIEQSIPQSEGPSRRKRTRSRAEIEANMRRGIKTANMNIIIGILEMPIVYANIVVHISGTKRENVKIIYTTSTPEYTHCCLNGKVELPQLKRPPQLLLAVAEFEKFGRGGRKS</sequence>